<proteinExistence type="inferred from homology"/>
<keyword evidence="4" id="KW-0721">Serine protease homolog</keyword>
<sequence length="436" mass="49375">MKRSWWSSMMGPDLWSLLLCVMGLGLVLPVVWGSGDGNEEYNWIQTNVPLVLDRHTAPLHNPDFQGEDSSKASVMCGIECQSGFPEPGTADLERLLSYETVYENGTRTLTEVSLQGLHPINTSTQTSAISDQTIRRKRQVYGMDGRFVITDKHFATKYPFAASVKLSTGCSGILVSPRHVLTAAHCVHDGQDYLKESKRLRVGVLKLRSKRRGGGRRGGKRRQKDGMRVKGKEREKRRGKRRKNRPRRSAKSKQPTMTSTETKQPSFRWTRVKLTQVPKGWIKAVGQNIAVDYNYALLELKRPHKMKYMDLGVVPAIKEIPAGRIHFSGFDDDQSGTVVYRFCSVSEESNHLIYQYCDAEKGSSGAGVYVRLRDPNRKQGERAKWKRKVIGVFTGHQSVEVNGRQQDYNVAVRITPLKYAQICHWIHGDPKQCQQV</sequence>
<dbReference type="PANTHER" id="PTHR15462">
    <property type="entry name" value="SERINE PROTEASE"/>
    <property type="match status" value="1"/>
</dbReference>
<evidence type="ECO:0000256" key="7">
    <source>
        <dbReference type="ARBA" id="ARBA00040309"/>
    </source>
</evidence>
<dbReference type="GO" id="GO:0006508">
    <property type="term" value="P:proteolysis"/>
    <property type="evidence" value="ECO:0007669"/>
    <property type="project" value="InterPro"/>
</dbReference>
<feature type="domain" description="Peptidase S1" evidence="10">
    <location>
        <begin position="155"/>
        <end position="214"/>
    </location>
</feature>
<dbReference type="InParanoid" id="A0A6J2WFV7"/>
<dbReference type="RefSeq" id="XP_030643218.1">
    <property type="nucleotide sequence ID" value="XM_030787358.1"/>
</dbReference>
<protein>
    <recommendedName>
        <fullName evidence="7">Inactive serine protease 35</fullName>
    </recommendedName>
</protein>
<reference evidence="12" key="1">
    <citation type="submission" date="2025-08" db="UniProtKB">
        <authorList>
            <consortium name="RefSeq"/>
        </authorList>
    </citation>
    <scope>IDENTIFICATION</scope>
</reference>
<keyword evidence="12" id="KW-0378">Hydrolase</keyword>
<dbReference type="OrthoDB" id="10037376at2759"/>
<feature type="compositionally biased region" description="Basic residues" evidence="8">
    <location>
        <begin position="207"/>
        <end position="223"/>
    </location>
</feature>
<feature type="signal peptide" evidence="9">
    <location>
        <begin position="1"/>
        <end position="33"/>
    </location>
</feature>
<evidence type="ECO:0000256" key="2">
    <source>
        <dbReference type="ARBA" id="ARBA00007664"/>
    </source>
</evidence>
<evidence type="ECO:0000259" key="10">
    <source>
        <dbReference type="Pfam" id="PF00089"/>
    </source>
</evidence>
<keyword evidence="12" id="KW-0645">Protease</keyword>
<dbReference type="InterPro" id="IPR018114">
    <property type="entry name" value="TRYPSIN_HIS"/>
</dbReference>
<keyword evidence="5 9" id="KW-0732">Signal</keyword>
<comment type="similarity">
    <text evidence="2">Belongs to the peptidase S1 family.</text>
</comment>
<evidence type="ECO:0000313" key="11">
    <source>
        <dbReference type="Proteomes" id="UP000504632"/>
    </source>
</evidence>
<evidence type="ECO:0000256" key="5">
    <source>
        <dbReference type="ARBA" id="ARBA00022729"/>
    </source>
</evidence>
<evidence type="ECO:0000256" key="6">
    <source>
        <dbReference type="ARBA" id="ARBA00023180"/>
    </source>
</evidence>
<evidence type="ECO:0000313" key="12">
    <source>
        <dbReference type="RefSeq" id="XP_030643218.1"/>
    </source>
</evidence>
<gene>
    <name evidence="12" type="primary">LOC115823311</name>
</gene>
<dbReference type="SUPFAM" id="SSF50494">
    <property type="entry name" value="Trypsin-like serine proteases"/>
    <property type="match status" value="1"/>
</dbReference>
<dbReference type="InterPro" id="IPR043504">
    <property type="entry name" value="Peptidase_S1_PA_chymotrypsin"/>
</dbReference>
<feature type="chain" id="PRO_5026983972" description="Inactive serine protease 35" evidence="9">
    <location>
        <begin position="34"/>
        <end position="436"/>
    </location>
</feature>
<keyword evidence="11" id="KW-1185">Reference proteome</keyword>
<feature type="compositionally biased region" description="Polar residues" evidence="8">
    <location>
        <begin position="254"/>
        <end position="265"/>
    </location>
</feature>
<dbReference type="Gene3D" id="2.40.10.10">
    <property type="entry name" value="Trypsin-like serine proteases"/>
    <property type="match status" value="2"/>
</dbReference>
<organism evidence="11 12">
    <name type="scientific">Chanos chanos</name>
    <name type="common">Milkfish</name>
    <name type="synonym">Mugil chanos</name>
    <dbReference type="NCBI Taxonomy" id="29144"/>
    <lineage>
        <taxon>Eukaryota</taxon>
        <taxon>Metazoa</taxon>
        <taxon>Chordata</taxon>
        <taxon>Craniata</taxon>
        <taxon>Vertebrata</taxon>
        <taxon>Euteleostomi</taxon>
        <taxon>Actinopterygii</taxon>
        <taxon>Neopterygii</taxon>
        <taxon>Teleostei</taxon>
        <taxon>Ostariophysi</taxon>
        <taxon>Gonorynchiformes</taxon>
        <taxon>Chanidae</taxon>
        <taxon>Chanos</taxon>
    </lineage>
</organism>
<feature type="compositionally biased region" description="Basic and acidic residues" evidence="8">
    <location>
        <begin position="224"/>
        <end position="236"/>
    </location>
</feature>
<dbReference type="PROSITE" id="PS00134">
    <property type="entry name" value="TRYPSIN_HIS"/>
    <property type="match status" value="1"/>
</dbReference>
<dbReference type="GeneID" id="115823311"/>
<accession>A0A6J2WFV7</accession>
<evidence type="ECO:0000256" key="8">
    <source>
        <dbReference type="SAM" id="MobiDB-lite"/>
    </source>
</evidence>
<dbReference type="InterPro" id="IPR009003">
    <property type="entry name" value="Peptidase_S1_PA"/>
</dbReference>
<dbReference type="PANTHER" id="PTHR15462:SF17">
    <property type="entry name" value="INACTIVE SERINE PROTEASE 35"/>
    <property type="match status" value="1"/>
</dbReference>
<evidence type="ECO:0000256" key="9">
    <source>
        <dbReference type="SAM" id="SignalP"/>
    </source>
</evidence>
<dbReference type="Pfam" id="PF00089">
    <property type="entry name" value="Trypsin"/>
    <property type="match status" value="1"/>
</dbReference>
<keyword evidence="3" id="KW-0964">Secreted</keyword>
<dbReference type="InterPro" id="IPR050966">
    <property type="entry name" value="Glutamyl_endopeptidase"/>
</dbReference>
<dbReference type="AlphaFoldDB" id="A0A6J2WFV7"/>
<evidence type="ECO:0000256" key="3">
    <source>
        <dbReference type="ARBA" id="ARBA00022525"/>
    </source>
</evidence>
<name>A0A6J2WFV7_CHACN</name>
<evidence type="ECO:0000256" key="4">
    <source>
        <dbReference type="ARBA" id="ARBA00022542"/>
    </source>
</evidence>
<dbReference type="InterPro" id="IPR001254">
    <property type="entry name" value="Trypsin_dom"/>
</dbReference>
<evidence type="ECO:0000256" key="1">
    <source>
        <dbReference type="ARBA" id="ARBA00004613"/>
    </source>
</evidence>
<dbReference type="GO" id="GO:0005576">
    <property type="term" value="C:extracellular region"/>
    <property type="evidence" value="ECO:0007669"/>
    <property type="project" value="UniProtKB-SubCell"/>
</dbReference>
<feature type="compositionally biased region" description="Basic residues" evidence="8">
    <location>
        <begin position="237"/>
        <end position="251"/>
    </location>
</feature>
<dbReference type="GO" id="GO:0004252">
    <property type="term" value="F:serine-type endopeptidase activity"/>
    <property type="evidence" value="ECO:0007669"/>
    <property type="project" value="InterPro"/>
</dbReference>
<keyword evidence="6" id="KW-0325">Glycoprotein</keyword>
<dbReference type="Proteomes" id="UP000504632">
    <property type="component" value="Chromosome 10"/>
</dbReference>
<comment type="subcellular location">
    <subcellularLocation>
        <location evidence="1">Secreted</location>
    </subcellularLocation>
</comment>
<feature type="region of interest" description="Disordered" evidence="8">
    <location>
        <begin position="207"/>
        <end position="265"/>
    </location>
</feature>